<dbReference type="AlphaFoldDB" id="A0A892I5W9"/>
<evidence type="ECO:0000313" key="2">
    <source>
        <dbReference type="Proteomes" id="UP000625568"/>
    </source>
</evidence>
<proteinExistence type="predicted"/>
<keyword evidence="2" id="KW-1185">Reference proteome</keyword>
<dbReference type="RefSeq" id="WP_052688591.1">
    <property type="nucleotide sequence ID" value="NZ_CABVPR010000066.1"/>
</dbReference>
<dbReference type="Proteomes" id="UP000625568">
    <property type="component" value="Chromosome 2"/>
</dbReference>
<gene>
    <name evidence="1" type="ORF">I6K02_20255</name>
</gene>
<dbReference type="EMBL" id="CP069483">
    <property type="protein sequence ID" value="QRO80643.1"/>
    <property type="molecule type" value="Genomic_DNA"/>
</dbReference>
<sequence length="119" mass="12740">MTDFSRISAAPPVAGAPVRATGVAGDSHEAKLEQVAVQFEGMFIAQMLGEMRKLADHLKTGNGFDDRSSEGMLEHAHRLVADSMASQRAFGIADTLIAQFRQMRVQAPGANATDRSHSS</sequence>
<evidence type="ECO:0000313" key="1">
    <source>
        <dbReference type="EMBL" id="QRO80643.1"/>
    </source>
</evidence>
<accession>A0A892I5W9</accession>
<name>A0A892I5W9_9BURK</name>
<reference evidence="1 2" key="1">
    <citation type="submission" date="2021-02" db="EMBL/GenBank/DDBJ databases">
        <title>FDA dAtabase for Regulatory Grade micrObial Sequences (FDA-ARGOS): Supporting development and validation of Infectious Disease Dx tests.</title>
        <authorList>
            <person name="Minogue T."/>
            <person name="Wolcott M."/>
            <person name="Wasieloski L."/>
            <person name="Aguilar W."/>
            <person name="Moore D."/>
            <person name="Jaissle J."/>
            <person name="Tallon L."/>
            <person name="Sadzewicz L."/>
            <person name="Zhao X."/>
            <person name="Boylan J."/>
            <person name="Ott S."/>
            <person name="Bowen H."/>
            <person name="Vavikolanu K."/>
            <person name="Mehta A."/>
            <person name="Aluvathingal J."/>
            <person name="Nadendla S."/>
            <person name="Yan Y."/>
            <person name="Sichtig H."/>
        </authorList>
    </citation>
    <scope>NUCLEOTIDE SEQUENCE [LARGE SCALE GENOMIC DNA]</scope>
    <source>
        <strain evidence="1 2">FDAARGOS_1272</strain>
    </source>
</reference>
<protein>
    <recommendedName>
        <fullName evidence="3">Peptidoglycan hydrolase</fullName>
    </recommendedName>
</protein>
<evidence type="ECO:0008006" key="3">
    <source>
        <dbReference type="Google" id="ProtNLM"/>
    </source>
</evidence>
<organism evidence="1 2">
    <name type="scientific">Burkholderia dolosa</name>
    <dbReference type="NCBI Taxonomy" id="152500"/>
    <lineage>
        <taxon>Bacteria</taxon>
        <taxon>Pseudomonadati</taxon>
        <taxon>Pseudomonadota</taxon>
        <taxon>Betaproteobacteria</taxon>
        <taxon>Burkholderiales</taxon>
        <taxon>Burkholderiaceae</taxon>
        <taxon>Burkholderia</taxon>
        <taxon>Burkholderia cepacia complex</taxon>
    </lineage>
</organism>
<dbReference type="GeneID" id="93130623"/>